<dbReference type="CDD" id="cd16274">
    <property type="entry name" value="PQQB-like_MBL-fold"/>
    <property type="match status" value="1"/>
</dbReference>
<organism evidence="8 9">
    <name type="scientific">Pseudogulbenkiania subflava DSM 22618</name>
    <dbReference type="NCBI Taxonomy" id="1123014"/>
    <lineage>
        <taxon>Bacteria</taxon>
        <taxon>Pseudomonadati</taxon>
        <taxon>Pseudomonadota</taxon>
        <taxon>Betaproteobacteria</taxon>
        <taxon>Neisseriales</taxon>
        <taxon>Chromobacteriaceae</taxon>
        <taxon>Pseudogulbenkiania</taxon>
    </lineage>
</organism>
<evidence type="ECO:0000313" key="8">
    <source>
        <dbReference type="EMBL" id="SMF37406.1"/>
    </source>
</evidence>
<dbReference type="HAMAP" id="MF_00653">
    <property type="entry name" value="PQQ_syn_PqqB"/>
    <property type="match status" value="1"/>
</dbReference>
<dbReference type="InterPro" id="IPR001279">
    <property type="entry name" value="Metallo-B-lactamas"/>
</dbReference>
<evidence type="ECO:0000256" key="5">
    <source>
        <dbReference type="ARBA" id="ARBA00022905"/>
    </source>
</evidence>
<dbReference type="Gene3D" id="3.60.15.10">
    <property type="entry name" value="Ribonuclease Z/Hydroxyacylglutathione hydrolase-like"/>
    <property type="match status" value="1"/>
</dbReference>
<dbReference type="RefSeq" id="WP_085276961.1">
    <property type="nucleotide sequence ID" value="NZ_FXAG01000016.1"/>
</dbReference>
<dbReference type="STRING" id="1123014.SAMN02745746_02819"/>
<dbReference type="PANTHER" id="PTHR42663">
    <property type="entry name" value="HYDROLASE C777.06C-RELATED-RELATED"/>
    <property type="match status" value="1"/>
</dbReference>
<evidence type="ECO:0000259" key="7">
    <source>
        <dbReference type="Pfam" id="PF12706"/>
    </source>
</evidence>
<dbReference type="NCBIfam" id="TIGR02108">
    <property type="entry name" value="PQQ_syn_pqqB"/>
    <property type="match status" value="1"/>
</dbReference>
<dbReference type="PANTHER" id="PTHR42663:SF7">
    <property type="entry name" value="COENZYME PQQ SYNTHESIS PROTEIN B"/>
    <property type="match status" value="1"/>
</dbReference>
<evidence type="ECO:0000313" key="9">
    <source>
        <dbReference type="Proteomes" id="UP000192920"/>
    </source>
</evidence>
<evidence type="ECO:0000256" key="2">
    <source>
        <dbReference type="ARBA" id="ARBA00008481"/>
    </source>
</evidence>
<evidence type="ECO:0000256" key="3">
    <source>
        <dbReference type="ARBA" id="ARBA00015084"/>
    </source>
</evidence>
<keyword evidence="9" id="KW-1185">Reference proteome</keyword>
<gene>
    <name evidence="6" type="primary">pqqB</name>
    <name evidence="8" type="ORF">SAMN02745746_02819</name>
</gene>
<proteinExistence type="inferred from homology"/>
<dbReference type="InterPro" id="IPR011842">
    <property type="entry name" value="PQQ_synth_PqqB"/>
</dbReference>
<dbReference type="Proteomes" id="UP000192920">
    <property type="component" value="Unassembled WGS sequence"/>
</dbReference>
<dbReference type="SUPFAM" id="SSF56281">
    <property type="entry name" value="Metallo-hydrolase/oxidoreductase"/>
    <property type="match status" value="1"/>
</dbReference>
<evidence type="ECO:0000256" key="1">
    <source>
        <dbReference type="ARBA" id="ARBA00004886"/>
    </source>
</evidence>
<dbReference type="GO" id="GO:0018189">
    <property type="term" value="P:pyrroloquinoline quinone biosynthetic process"/>
    <property type="evidence" value="ECO:0007669"/>
    <property type="project" value="UniProtKB-UniRule"/>
</dbReference>
<comment type="similarity">
    <text evidence="2 6">Belongs to the PqqB family.</text>
</comment>
<reference evidence="9" key="1">
    <citation type="submission" date="2017-04" db="EMBL/GenBank/DDBJ databases">
        <authorList>
            <person name="Varghese N."/>
            <person name="Submissions S."/>
        </authorList>
    </citation>
    <scope>NUCLEOTIDE SEQUENCE [LARGE SCALE GENOMIC DNA]</scope>
    <source>
        <strain evidence="9">DSM 22618</strain>
    </source>
</reference>
<comment type="function">
    <text evidence="6">May be involved in the transport of PQQ or its precursor to the periplasm.</text>
</comment>
<dbReference type="EMBL" id="FXAG01000016">
    <property type="protein sequence ID" value="SMF37406.1"/>
    <property type="molecule type" value="Genomic_DNA"/>
</dbReference>
<sequence>MLRVIILGAAAGGGLPQWNCACDVCQAARLGHRATPQTQSSIAVSADGAHWVLINASPDIRQQFAATPALQPQSFPRSSPLSAALLTNADVDHIAGLLSLRESQAFPVYASGRVQRVLEANAVFNVLDRQQVARRTLTLDQPQPVLDANGADTGVRVEPFTIPGKVALWLEDPNAANFGSVPEDTIGLALSAVGSHSRLFYLPGCAALPDDIKARLRPEDSLLFDGTTYTEDEMITCGVGHKTASRMGHLPMSGEGGAIALWQDVPLARKLFIHINNTNPVLLADSPERAAIAAAGWQLARDGMEFCVE</sequence>
<dbReference type="UniPathway" id="UPA00539"/>
<keyword evidence="4 6" id="KW-0813">Transport</keyword>
<dbReference type="AlphaFoldDB" id="A0A1Y6C5P3"/>
<feature type="domain" description="Metallo-beta-lactamase" evidence="7">
    <location>
        <begin position="50"/>
        <end position="275"/>
    </location>
</feature>
<dbReference type="Pfam" id="PF12706">
    <property type="entry name" value="Lactamase_B_2"/>
    <property type="match status" value="1"/>
</dbReference>
<accession>A0A1Y6C5P3</accession>
<keyword evidence="5 6" id="KW-0884">PQQ biosynthesis</keyword>
<comment type="pathway">
    <text evidence="1 6">Cofactor biosynthesis; pyrroloquinoline quinone biosynthesis.</text>
</comment>
<protein>
    <recommendedName>
        <fullName evidence="3 6">Coenzyme PQQ synthesis protein B</fullName>
    </recommendedName>
    <alternativeName>
        <fullName evidence="6">Pyrroloquinoline quinone biosynthesis protein B</fullName>
    </alternativeName>
</protein>
<evidence type="ECO:0000256" key="4">
    <source>
        <dbReference type="ARBA" id="ARBA00022448"/>
    </source>
</evidence>
<evidence type="ECO:0000256" key="6">
    <source>
        <dbReference type="HAMAP-Rule" id="MF_00653"/>
    </source>
</evidence>
<name>A0A1Y6C5P3_9NEIS</name>
<dbReference type="InterPro" id="IPR036866">
    <property type="entry name" value="RibonucZ/Hydroxyglut_hydro"/>
</dbReference>